<evidence type="ECO:0000256" key="3">
    <source>
        <dbReference type="ARBA" id="ARBA00023125"/>
    </source>
</evidence>
<dbReference type="InterPro" id="IPR009057">
    <property type="entry name" value="Homeodomain-like_sf"/>
</dbReference>
<dbReference type="GO" id="GO:0003700">
    <property type="term" value="F:DNA-binding transcription factor activity"/>
    <property type="evidence" value="ECO:0007669"/>
    <property type="project" value="InterPro"/>
</dbReference>
<evidence type="ECO:0000256" key="4">
    <source>
        <dbReference type="ARBA" id="ARBA00023163"/>
    </source>
</evidence>
<dbReference type="PANTHER" id="PTHR43280">
    <property type="entry name" value="ARAC-FAMILY TRANSCRIPTIONAL REGULATOR"/>
    <property type="match status" value="1"/>
</dbReference>
<dbReference type="Gene3D" id="1.10.10.60">
    <property type="entry name" value="Homeodomain-like"/>
    <property type="match status" value="2"/>
</dbReference>
<dbReference type="SUPFAM" id="SSF46689">
    <property type="entry name" value="Homeodomain-like"/>
    <property type="match status" value="2"/>
</dbReference>
<dbReference type="GO" id="GO:0003723">
    <property type="term" value="F:RNA binding"/>
    <property type="evidence" value="ECO:0007669"/>
    <property type="project" value="InterPro"/>
</dbReference>
<evidence type="ECO:0000256" key="1">
    <source>
        <dbReference type="ARBA" id="ARBA00022737"/>
    </source>
</evidence>
<evidence type="ECO:0000313" key="6">
    <source>
        <dbReference type="EMBL" id="HDR50184.1"/>
    </source>
</evidence>
<dbReference type="PRINTS" id="PR00032">
    <property type="entry name" value="HTHARAC"/>
</dbReference>
<reference evidence="6" key="1">
    <citation type="journal article" date="2020" name="mSystems">
        <title>Genome- and Community-Level Interaction Insights into Carbon Utilization and Element Cycling Functions of Hydrothermarchaeota in Hydrothermal Sediment.</title>
        <authorList>
            <person name="Zhou Z."/>
            <person name="Liu Y."/>
            <person name="Xu W."/>
            <person name="Pan J."/>
            <person name="Luo Z.H."/>
            <person name="Li M."/>
        </authorList>
    </citation>
    <scope>NUCLEOTIDE SEQUENCE [LARGE SCALE GENOMIC DNA]</scope>
    <source>
        <strain evidence="6">SpSt-1217</strain>
    </source>
</reference>
<dbReference type="PROSITE" id="PS01124">
    <property type="entry name" value="HTH_ARAC_FAMILY_2"/>
    <property type="match status" value="1"/>
</dbReference>
<evidence type="ECO:0000259" key="5">
    <source>
        <dbReference type="PROSITE" id="PS01124"/>
    </source>
</evidence>
<dbReference type="InterPro" id="IPR020449">
    <property type="entry name" value="Tscrpt_reg_AraC-type_HTH"/>
</dbReference>
<evidence type="ECO:0000256" key="2">
    <source>
        <dbReference type="ARBA" id="ARBA00023015"/>
    </source>
</evidence>
<proteinExistence type="predicted"/>
<feature type="domain" description="HTH araC/xylS-type" evidence="5">
    <location>
        <begin position="118"/>
        <end position="216"/>
    </location>
</feature>
<dbReference type="Proteomes" id="UP000886047">
    <property type="component" value="Unassembled WGS sequence"/>
</dbReference>
<dbReference type="InterPro" id="IPR018062">
    <property type="entry name" value="HTH_AraC-typ_CS"/>
</dbReference>
<keyword evidence="1" id="KW-0677">Repeat</keyword>
<sequence length="221" mass="26238">MILYPNIHHFFFTTKERAVLVQLEFKLGIFPQMAPVLELEKNLLFLYQLLTNSQQVIKISNNDEINRVIQKAVKELNEKKRNYRIITRLYFAELFILISRELDKKLKFTGLKINPKAEALLQHIQNNYYQNIDLEQFALKMGVSSRHLRKLFKLNFGISPVSYLLEFRINKALELLNDPKLNVKEVAFETGFTTPQYFSKKFREITGMSPRKYKKSLFRKI</sequence>
<dbReference type="AlphaFoldDB" id="A0A831L8X3"/>
<dbReference type="InterPro" id="IPR018060">
    <property type="entry name" value="HTH_AraC"/>
</dbReference>
<gene>
    <name evidence="6" type="ORF">ENN90_00985</name>
</gene>
<accession>A0A831L8X3</accession>
<dbReference type="PROSITE" id="PS50302">
    <property type="entry name" value="PUM"/>
    <property type="match status" value="1"/>
</dbReference>
<dbReference type="PANTHER" id="PTHR43280:SF28">
    <property type="entry name" value="HTH-TYPE TRANSCRIPTIONAL ACTIVATOR RHAS"/>
    <property type="match status" value="1"/>
</dbReference>
<comment type="caution">
    <text evidence="6">The sequence shown here is derived from an EMBL/GenBank/DDBJ whole genome shotgun (WGS) entry which is preliminary data.</text>
</comment>
<dbReference type="EMBL" id="DSDK01000056">
    <property type="protein sequence ID" value="HDR50184.1"/>
    <property type="molecule type" value="Genomic_DNA"/>
</dbReference>
<dbReference type="InterPro" id="IPR001313">
    <property type="entry name" value="Pumilio_RNA-bd_rpt"/>
</dbReference>
<name>A0A831L8X3_9BACT</name>
<organism evidence="6">
    <name type="scientific">Mariniphaga anaerophila</name>
    <dbReference type="NCBI Taxonomy" id="1484053"/>
    <lineage>
        <taxon>Bacteria</taxon>
        <taxon>Pseudomonadati</taxon>
        <taxon>Bacteroidota</taxon>
        <taxon>Bacteroidia</taxon>
        <taxon>Marinilabiliales</taxon>
        <taxon>Prolixibacteraceae</taxon>
        <taxon>Mariniphaga</taxon>
    </lineage>
</organism>
<keyword evidence="2" id="KW-0805">Transcription regulation</keyword>
<keyword evidence="4" id="KW-0804">Transcription</keyword>
<dbReference type="Pfam" id="PF12833">
    <property type="entry name" value="HTH_18"/>
    <property type="match status" value="1"/>
</dbReference>
<dbReference type="PROSITE" id="PS00041">
    <property type="entry name" value="HTH_ARAC_FAMILY_1"/>
    <property type="match status" value="1"/>
</dbReference>
<dbReference type="SMART" id="SM00342">
    <property type="entry name" value="HTH_ARAC"/>
    <property type="match status" value="1"/>
</dbReference>
<keyword evidence="3" id="KW-0238">DNA-binding</keyword>
<dbReference type="GO" id="GO:0043565">
    <property type="term" value="F:sequence-specific DNA binding"/>
    <property type="evidence" value="ECO:0007669"/>
    <property type="project" value="InterPro"/>
</dbReference>
<protein>
    <submittedName>
        <fullName evidence="6">AraC family transcriptional regulator</fullName>
    </submittedName>
</protein>